<comment type="function">
    <text evidence="1">Secreted metalloproteinase that allows assimilation of proteinaceous substrates.</text>
</comment>
<accession>A0AAJ0FUL7</accession>
<dbReference type="InterPro" id="IPR008754">
    <property type="entry name" value="Peptidase_M43"/>
</dbReference>
<evidence type="ECO:0000256" key="8">
    <source>
        <dbReference type="ARBA" id="ARBA00023049"/>
    </source>
</evidence>
<evidence type="ECO:0000256" key="1">
    <source>
        <dbReference type="ARBA" id="ARBA00003174"/>
    </source>
</evidence>
<dbReference type="InterPro" id="IPR024079">
    <property type="entry name" value="MetalloPept_cat_dom_sf"/>
</dbReference>
<organism evidence="12 13">
    <name type="scientific">Conoideocrella luteorostrata</name>
    <dbReference type="NCBI Taxonomy" id="1105319"/>
    <lineage>
        <taxon>Eukaryota</taxon>
        <taxon>Fungi</taxon>
        <taxon>Dikarya</taxon>
        <taxon>Ascomycota</taxon>
        <taxon>Pezizomycotina</taxon>
        <taxon>Sordariomycetes</taxon>
        <taxon>Hypocreomycetidae</taxon>
        <taxon>Hypocreales</taxon>
        <taxon>Clavicipitaceae</taxon>
        <taxon>Conoideocrella</taxon>
    </lineage>
</organism>
<sequence length="305" mass="32693">MLLKLSLLAVIMGAATLDVGPAFICDSIPPGPELLALHQKLGAERKSLKRDELSGSINVDVYIHVVANNETATGGWLNVDGTLEQMEVLNAGFAPSNIAFSVQGVDRTVNSSWTGGAESFAMKQTLHKGDYRALNLYFLPNVFFAGQCFFPNMNSILAPNSVDLIRDGCIIKSNTVPDLPGPFGMGKTAIHEVGHWFGLLHTFQGGCDETAGDYIGDTPAQESPTNATLGDGCPLGRDSCLGLPGLDPIHNYMDYSSDQCYTEFTPEQMTRMKQLWKLVRFGTIQANPASKASATSSSQLATPSA</sequence>
<comment type="similarity">
    <text evidence="2">Belongs to the peptidase M43B family.</text>
</comment>
<dbReference type="CDD" id="cd04275">
    <property type="entry name" value="ZnMc_pappalysin_like"/>
    <property type="match status" value="1"/>
</dbReference>
<keyword evidence="8" id="KW-0482">Metalloprotease</keyword>
<keyword evidence="13" id="KW-1185">Reference proteome</keyword>
<evidence type="ECO:0000256" key="3">
    <source>
        <dbReference type="ARBA" id="ARBA00022670"/>
    </source>
</evidence>
<dbReference type="Proteomes" id="UP001251528">
    <property type="component" value="Unassembled WGS sequence"/>
</dbReference>
<evidence type="ECO:0000256" key="7">
    <source>
        <dbReference type="ARBA" id="ARBA00022833"/>
    </source>
</evidence>
<keyword evidence="6" id="KW-0378">Hydrolase</keyword>
<comment type="caution">
    <text evidence="12">The sequence shown here is derived from an EMBL/GenBank/DDBJ whole genome shotgun (WGS) entry which is preliminary data.</text>
</comment>
<name>A0AAJ0FUL7_9HYPO</name>
<keyword evidence="4" id="KW-0479">Metal-binding</keyword>
<protein>
    <recommendedName>
        <fullName evidence="11">Peptidase M43 pregnancy-associated plasma-A domain-containing protein</fullName>
    </recommendedName>
</protein>
<evidence type="ECO:0000259" key="11">
    <source>
        <dbReference type="Pfam" id="PF05572"/>
    </source>
</evidence>
<proteinExistence type="inferred from homology"/>
<dbReference type="EMBL" id="JASWJB010000589">
    <property type="protein sequence ID" value="KAK2589650.1"/>
    <property type="molecule type" value="Genomic_DNA"/>
</dbReference>
<dbReference type="GO" id="GO:0046872">
    <property type="term" value="F:metal ion binding"/>
    <property type="evidence" value="ECO:0007669"/>
    <property type="project" value="UniProtKB-KW"/>
</dbReference>
<dbReference type="SUPFAM" id="SSF55486">
    <property type="entry name" value="Metalloproteases ('zincins'), catalytic domain"/>
    <property type="match status" value="1"/>
</dbReference>
<keyword evidence="9" id="KW-1015">Disulfide bond</keyword>
<evidence type="ECO:0000256" key="10">
    <source>
        <dbReference type="SAM" id="SignalP"/>
    </source>
</evidence>
<dbReference type="GO" id="GO:0008237">
    <property type="term" value="F:metallopeptidase activity"/>
    <property type="evidence" value="ECO:0007669"/>
    <property type="project" value="UniProtKB-KW"/>
</dbReference>
<dbReference type="PANTHER" id="PTHR47466:SF1">
    <property type="entry name" value="METALLOPROTEASE MEP1 (AFU_ORTHOLOGUE AFUA_1G07730)-RELATED"/>
    <property type="match status" value="1"/>
</dbReference>
<keyword evidence="3" id="KW-0645">Protease</keyword>
<evidence type="ECO:0000256" key="6">
    <source>
        <dbReference type="ARBA" id="ARBA00022801"/>
    </source>
</evidence>
<evidence type="ECO:0000256" key="9">
    <source>
        <dbReference type="ARBA" id="ARBA00023157"/>
    </source>
</evidence>
<dbReference type="Pfam" id="PF05572">
    <property type="entry name" value="Peptidase_M43"/>
    <property type="match status" value="1"/>
</dbReference>
<evidence type="ECO:0000313" key="12">
    <source>
        <dbReference type="EMBL" id="KAK2589650.1"/>
    </source>
</evidence>
<dbReference type="GO" id="GO:0006508">
    <property type="term" value="P:proteolysis"/>
    <property type="evidence" value="ECO:0007669"/>
    <property type="project" value="UniProtKB-KW"/>
</dbReference>
<evidence type="ECO:0000313" key="13">
    <source>
        <dbReference type="Proteomes" id="UP001251528"/>
    </source>
</evidence>
<feature type="signal peptide" evidence="10">
    <location>
        <begin position="1"/>
        <end position="16"/>
    </location>
</feature>
<keyword evidence="5 10" id="KW-0732">Signal</keyword>
<evidence type="ECO:0000256" key="5">
    <source>
        <dbReference type="ARBA" id="ARBA00022729"/>
    </source>
</evidence>
<reference evidence="12" key="1">
    <citation type="submission" date="2023-06" db="EMBL/GenBank/DDBJ databases">
        <title>Conoideocrella luteorostrata (Hypocreales: Clavicipitaceae), a potential biocontrol fungus for elongate hemlock scale in United States Christmas tree production areas.</title>
        <authorList>
            <person name="Barrett H."/>
            <person name="Lovett B."/>
            <person name="Macias A.M."/>
            <person name="Stajich J.E."/>
            <person name="Kasson M.T."/>
        </authorList>
    </citation>
    <scope>NUCLEOTIDE SEQUENCE</scope>
    <source>
        <strain evidence="12">ARSEF 14590</strain>
    </source>
</reference>
<evidence type="ECO:0000256" key="4">
    <source>
        <dbReference type="ARBA" id="ARBA00022723"/>
    </source>
</evidence>
<feature type="domain" description="Peptidase M43 pregnancy-associated plasma-A" evidence="11">
    <location>
        <begin position="188"/>
        <end position="274"/>
    </location>
</feature>
<dbReference type="PANTHER" id="PTHR47466">
    <property type="match status" value="1"/>
</dbReference>
<dbReference type="Gene3D" id="3.40.390.10">
    <property type="entry name" value="Collagenase (Catalytic Domain)"/>
    <property type="match status" value="1"/>
</dbReference>
<feature type="chain" id="PRO_5042548776" description="Peptidase M43 pregnancy-associated plasma-A domain-containing protein" evidence="10">
    <location>
        <begin position="17"/>
        <end position="305"/>
    </location>
</feature>
<gene>
    <name evidence="12" type="ORF">QQS21_012673</name>
</gene>
<keyword evidence="7" id="KW-0862">Zinc</keyword>
<evidence type="ECO:0000256" key="2">
    <source>
        <dbReference type="ARBA" id="ARBA00008721"/>
    </source>
</evidence>
<dbReference type="AlphaFoldDB" id="A0AAJ0FUL7"/>